<dbReference type="Proteomes" id="UP000289691">
    <property type="component" value="Unassembled WGS sequence"/>
</dbReference>
<evidence type="ECO:0000313" key="3">
    <source>
        <dbReference type="Proteomes" id="UP000289691"/>
    </source>
</evidence>
<dbReference type="EMBL" id="RDFA01000003">
    <property type="protein sequence ID" value="RXK49550.1"/>
    <property type="molecule type" value="Genomic_DNA"/>
</dbReference>
<protein>
    <recommendedName>
        <fullName evidence="1">Halobacterial output domain-containing protein</fullName>
    </recommendedName>
</protein>
<reference evidence="2 3" key="1">
    <citation type="submission" date="2019-01" db="EMBL/GenBank/DDBJ databases">
        <title>Halorientalis sp. F13-25 a new haloarchaeum isolated from hypersaline water.</title>
        <authorList>
            <person name="Ana D.-V."/>
            <person name="Cristina S.-P."/>
            <person name="Antonio V."/>
        </authorList>
    </citation>
    <scope>NUCLEOTIDE SEQUENCE [LARGE SCALE GENOMIC DNA]</scope>
    <source>
        <strain evidence="2 3">F13-25</strain>
    </source>
</reference>
<name>A0A498KZD1_9EURY</name>
<evidence type="ECO:0000259" key="1">
    <source>
        <dbReference type="Pfam" id="PF18545"/>
    </source>
</evidence>
<sequence>MDWSRPDPVSSAVVDAVVSETGTDAVSLPPLEEFIDGDALNRLFTRDTEGQLTFEYAGLAVVVSTTDGVTVS</sequence>
<proteinExistence type="predicted"/>
<dbReference type="Pfam" id="PF18545">
    <property type="entry name" value="HalOD1"/>
    <property type="match status" value="1"/>
</dbReference>
<organism evidence="2 3">
    <name type="scientific">Halorientalis pallida</name>
    <dbReference type="NCBI Taxonomy" id="2479928"/>
    <lineage>
        <taxon>Archaea</taxon>
        <taxon>Methanobacteriati</taxon>
        <taxon>Methanobacteriota</taxon>
        <taxon>Stenosarchaea group</taxon>
        <taxon>Halobacteria</taxon>
        <taxon>Halobacteriales</taxon>
        <taxon>Haloarculaceae</taxon>
        <taxon>Halorientalis</taxon>
    </lineage>
</organism>
<comment type="caution">
    <text evidence="2">The sequence shown here is derived from an EMBL/GenBank/DDBJ whole genome shotgun (WGS) entry which is preliminary data.</text>
</comment>
<gene>
    <name evidence="2" type="ORF">EAF64_09770</name>
</gene>
<accession>A0A498KZD1</accession>
<dbReference type="InterPro" id="IPR040624">
    <property type="entry name" value="HalOD1"/>
</dbReference>
<feature type="domain" description="Halobacterial output" evidence="1">
    <location>
        <begin position="7"/>
        <end position="72"/>
    </location>
</feature>
<dbReference type="AlphaFoldDB" id="A0A498KZD1"/>
<keyword evidence="3" id="KW-1185">Reference proteome</keyword>
<evidence type="ECO:0000313" key="2">
    <source>
        <dbReference type="EMBL" id="RXK49550.1"/>
    </source>
</evidence>